<protein>
    <recommendedName>
        <fullName evidence="10">HTH La-type RNA-binding domain-containing protein</fullName>
    </recommendedName>
</protein>
<evidence type="ECO:0000259" key="7">
    <source>
        <dbReference type="PROSITE" id="PS50961"/>
    </source>
</evidence>
<dbReference type="InterPro" id="IPR012677">
    <property type="entry name" value="Nucleotide-bd_a/b_plait_sf"/>
</dbReference>
<dbReference type="InterPro" id="IPR045180">
    <property type="entry name" value="La_dom_prot"/>
</dbReference>
<comment type="subcellular location">
    <subcellularLocation>
        <location evidence="1">Nucleus</location>
    </subcellularLocation>
</comment>
<evidence type="ECO:0000256" key="5">
    <source>
        <dbReference type="SAM" id="MobiDB-lite"/>
    </source>
</evidence>
<dbReference type="SMART" id="SM00360">
    <property type="entry name" value="RRM"/>
    <property type="match status" value="1"/>
</dbReference>
<keyword evidence="9" id="KW-1185">Reference proteome</keyword>
<feature type="domain" description="RRM" evidence="6">
    <location>
        <begin position="148"/>
        <end position="236"/>
    </location>
</feature>
<evidence type="ECO:0000256" key="4">
    <source>
        <dbReference type="PROSITE-ProRule" id="PRU00332"/>
    </source>
</evidence>
<dbReference type="InterPro" id="IPR000504">
    <property type="entry name" value="RRM_dom"/>
</dbReference>
<feature type="domain" description="HTH La-type RNA-binding" evidence="7">
    <location>
        <begin position="50"/>
        <end position="145"/>
    </location>
</feature>
<dbReference type="Gene3D" id="1.10.10.10">
    <property type="entry name" value="Winged helix-like DNA-binding domain superfamily/Winged helix DNA-binding domain"/>
    <property type="match status" value="1"/>
</dbReference>
<dbReference type="GO" id="GO:0003729">
    <property type="term" value="F:mRNA binding"/>
    <property type="evidence" value="ECO:0007669"/>
    <property type="project" value="TreeGrafter"/>
</dbReference>
<dbReference type="PANTHER" id="PTHR22792:SF140">
    <property type="entry name" value="ACHILLES, ISOFORM A"/>
    <property type="match status" value="1"/>
</dbReference>
<dbReference type="AlphaFoldDB" id="A0A165BFU3"/>
<dbReference type="GO" id="GO:1990904">
    <property type="term" value="C:ribonucleoprotein complex"/>
    <property type="evidence" value="ECO:0007669"/>
    <property type="project" value="InterPro"/>
</dbReference>
<evidence type="ECO:0008006" key="10">
    <source>
        <dbReference type="Google" id="ProtNLM"/>
    </source>
</evidence>
<dbReference type="Proteomes" id="UP000077266">
    <property type="component" value="Unassembled WGS sequence"/>
</dbReference>
<dbReference type="GO" id="GO:0005634">
    <property type="term" value="C:nucleus"/>
    <property type="evidence" value="ECO:0007669"/>
    <property type="project" value="UniProtKB-SubCell"/>
</dbReference>
<name>A0A165BFU3_EXIGL</name>
<gene>
    <name evidence="8" type="ORF">EXIGLDRAFT_732710</name>
</gene>
<dbReference type="PANTHER" id="PTHR22792">
    <property type="entry name" value="LUPUS LA PROTEIN-RELATED"/>
    <property type="match status" value="1"/>
</dbReference>
<dbReference type="STRING" id="1314781.A0A165BFU3"/>
<dbReference type="CDD" id="cd12291">
    <property type="entry name" value="RRM1_La"/>
    <property type="match status" value="1"/>
</dbReference>
<evidence type="ECO:0000313" key="8">
    <source>
        <dbReference type="EMBL" id="KZV80554.1"/>
    </source>
</evidence>
<dbReference type="SMART" id="SM00715">
    <property type="entry name" value="LA"/>
    <property type="match status" value="1"/>
</dbReference>
<dbReference type="InterPro" id="IPR006630">
    <property type="entry name" value="La_HTH"/>
</dbReference>
<feature type="region of interest" description="Disordered" evidence="5">
    <location>
        <begin position="490"/>
        <end position="586"/>
    </location>
</feature>
<dbReference type="SUPFAM" id="SSF46785">
    <property type="entry name" value="Winged helix' DNA-binding domain"/>
    <property type="match status" value="1"/>
</dbReference>
<organism evidence="8 9">
    <name type="scientific">Exidia glandulosa HHB12029</name>
    <dbReference type="NCBI Taxonomy" id="1314781"/>
    <lineage>
        <taxon>Eukaryota</taxon>
        <taxon>Fungi</taxon>
        <taxon>Dikarya</taxon>
        <taxon>Basidiomycota</taxon>
        <taxon>Agaricomycotina</taxon>
        <taxon>Agaricomycetes</taxon>
        <taxon>Auriculariales</taxon>
        <taxon>Exidiaceae</taxon>
        <taxon>Exidia</taxon>
    </lineage>
</organism>
<evidence type="ECO:0000259" key="6">
    <source>
        <dbReference type="PROSITE" id="PS50102"/>
    </source>
</evidence>
<accession>A0A165BFU3</accession>
<dbReference type="PROSITE" id="PS50961">
    <property type="entry name" value="HTH_LA"/>
    <property type="match status" value="1"/>
</dbReference>
<dbReference type="EMBL" id="KV426471">
    <property type="protein sequence ID" value="KZV80554.1"/>
    <property type="molecule type" value="Genomic_DNA"/>
</dbReference>
<feature type="non-terminal residue" evidence="8">
    <location>
        <position position="1"/>
    </location>
</feature>
<dbReference type="InterPro" id="IPR002344">
    <property type="entry name" value="Lupus_La"/>
</dbReference>
<reference evidence="8 9" key="1">
    <citation type="journal article" date="2016" name="Mol. Biol. Evol.">
        <title>Comparative Genomics of Early-Diverging Mushroom-Forming Fungi Provides Insights into the Origins of Lignocellulose Decay Capabilities.</title>
        <authorList>
            <person name="Nagy L.G."/>
            <person name="Riley R."/>
            <person name="Tritt A."/>
            <person name="Adam C."/>
            <person name="Daum C."/>
            <person name="Floudas D."/>
            <person name="Sun H."/>
            <person name="Yadav J.S."/>
            <person name="Pangilinan J."/>
            <person name="Larsson K.H."/>
            <person name="Matsuura K."/>
            <person name="Barry K."/>
            <person name="Labutti K."/>
            <person name="Kuo R."/>
            <person name="Ohm R.A."/>
            <person name="Bhattacharya S.S."/>
            <person name="Shirouzu T."/>
            <person name="Yoshinaga Y."/>
            <person name="Martin F.M."/>
            <person name="Grigoriev I.V."/>
            <person name="Hibbett D.S."/>
        </authorList>
    </citation>
    <scope>NUCLEOTIDE SEQUENCE [LARGE SCALE GENOMIC DNA]</scope>
    <source>
        <strain evidence="8 9">HHB12029</strain>
    </source>
</reference>
<keyword evidence="2 4" id="KW-0694">RNA-binding</keyword>
<dbReference type="OrthoDB" id="439993at2759"/>
<dbReference type="InterPro" id="IPR036390">
    <property type="entry name" value="WH_DNA-bd_sf"/>
</dbReference>
<dbReference type="InterPro" id="IPR035979">
    <property type="entry name" value="RBD_domain_sf"/>
</dbReference>
<dbReference type="InParanoid" id="A0A165BFU3"/>
<dbReference type="PRINTS" id="PR00302">
    <property type="entry name" value="LUPUSLA"/>
</dbReference>
<dbReference type="GO" id="GO:0006396">
    <property type="term" value="P:RNA processing"/>
    <property type="evidence" value="ECO:0007669"/>
    <property type="project" value="InterPro"/>
</dbReference>
<feature type="region of interest" description="Disordered" evidence="5">
    <location>
        <begin position="24"/>
        <end position="53"/>
    </location>
</feature>
<proteinExistence type="predicted"/>
<evidence type="ECO:0000313" key="9">
    <source>
        <dbReference type="Proteomes" id="UP000077266"/>
    </source>
</evidence>
<evidence type="ECO:0000256" key="3">
    <source>
        <dbReference type="ARBA" id="ARBA00023242"/>
    </source>
</evidence>
<evidence type="ECO:0000256" key="2">
    <source>
        <dbReference type="ARBA" id="ARBA00022884"/>
    </source>
</evidence>
<dbReference type="Pfam" id="PF05383">
    <property type="entry name" value="La"/>
    <property type="match status" value="1"/>
</dbReference>
<dbReference type="InterPro" id="IPR036388">
    <property type="entry name" value="WH-like_DNA-bd_sf"/>
</dbReference>
<keyword evidence="3" id="KW-0539">Nucleus</keyword>
<dbReference type="PROSITE" id="PS50102">
    <property type="entry name" value="RRM"/>
    <property type="match status" value="1"/>
</dbReference>
<sequence>PTMHLVHDDIPMQHTPDIVKAPAQDAATGAGTVKHAGASQQGQVHGPPTEEDDARLRQQCLRQVEFWFSDSNLPYDEFLWKLHAASDAHWVLLDTVARFKRMHKFERYGRDWLADVLRSSKAVEVNDTGRQIRRIEPVVDRGEEQWNRTAFIGGFESGTLQADIEAFIEPFGPVLAVRMRRYEDAPWAKTKSPRLHEFKGSVWVEFPSAGDMKKFVAMEPKPMWKEKELAISTKEMYYADKWAKRGFPKSTLDKMRRCNATDRCFTSFYAFNADGTPKDPAKEPQKRELRILFMGQRLRTWRLGEGVDLPDGAPKLNPDEWQFVKRKDVQHIKGATLLVTVEHPSRCDGNIFKATRDHIARLRIRPLPSIVRQTTGSAVFCFERPVTDETLARIRGQVTKTYNRKLEWTRLGFEAEHMLQYARANATARGTLGGYPDTTVDSKKARGKQAKKLKKILRSAARMNKGPTTFDDQIEKTLAQWSGLQEKVMAQQAAKEQMPSSGTYPAQPVAGPSNLKRKRGENESMEYDATQGSPKKAKSGMTPSVSHEMTKAEGKRKRVEEEEEEEEEGLSASPSKRARAAEPLDA</sequence>
<dbReference type="SUPFAM" id="SSF54928">
    <property type="entry name" value="RNA-binding domain, RBD"/>
    <property type="match status" value="1"/>
</dbReference>
<dbReference type="Gene3D" id="3.30.70.330">
    <property type="match status" value="1"/>
</dbReference>
<evidence type="ECO:0000256" key="1">
    <source>
        <dbReference type="ARBA" id="ARBA00004123"/>
    </source>
</evidence>